<keyword evidence="2" id="KW-0813">Transport</keyword>
<evidence type="ECO:0000256" key="3">
    <source>
        <dbReference type="ARBA" id="ARBA00022692"/>
    </source>
</evidence>
<evidence type="ECO:0000256" key="4">
    <source>
        <dbReference type="ARBA" id="ARBA00022741"/>
    </source>
</evidence>
<dbReference type="EMBL" id="AMFJ01036188">
    <property type="protein sequence ID" value="EKD24625.1"/>
    <property type="molecule type" value="Genomic_DNA"/>
</dbReference>
<dbReference type="GO" id="GO:0005524">
    <property type="term" value="F:ATP binding"/>
    <property type="evidence" value="ECO:0007669"/>
    <property type="project" value="UniProtKB-KW"/>
</dbReference>
<dbReference type="InterPro" id="IPR039421">
    <property type="entry name" value="Type_1_exporter"/>
</dbReference>
<dbReference type="Gene3D" id="1.20.1560.10">
    <property type="entry name" value="ABC transporter type 1, transmembrane domain"/>
    <property type="match status" value="1"/>
</dbReference>
<dbReference type="SUPFAM" id="SSF52540">
    <property type="entry name" value="P-loop containing nucleoside triphosphate hydrolases"/>
    <property type="match status" value="1"/>
</dbReference>
<sequence>MWNEQQKKKKKPWSTRRVMKYFAHITKNDKWLFFLANIWGIGAMVISLLLPIYYAKIIDTIMASWSGDKIGTVHILLGILLIIALLEVGSIISRRVFGFSLTVFEVRGMKRIFNECFAYLHRHSYRFFTNNFSGSLVKKVNKLAYSFEGFMDMFVYEIVRMVIALPFIVIAISMQNKILGLVFLWFIIVFMGVQYCLYKWNIPYEIKSNEQDSKTTGELADTITNNFNILTFASLKQEIKRFGDTVENWKILAQKKWIRSERMYGITSVLMVIFEVVSIYVCINLRWKWLITTGVIILTQSYIFKIFEQLSSLRHIMRGTNKTIGESIEMIEILDEAHEIQDHTDKNLEVHSGKIEFNTVRFNYIDGRNIFNNLTLRIKPGEKVAIVGQSGWGKTTLVKLLFRFFDIQWGNILVDGQDIAQVTQDSLRGSISMVPQDTVLFHRSIKENIAYGNPDASDEEIIAAAKMARCHEFILKLKNGYDTTVGERGIKLSGGERQRVAIARAILENKRILVLDEATSSLDSESEHLIQEAMDEVMKNKTTIVIAHRLSTIMKMDKIVVMDKWQIIEKWSHKELLATPDSTYKRLRDIQSGWFMAEAE</sequence>
<evidence type="ECO:0000313" key="10">
    <source>
        <dbReference type="EMBL" id="EKD24625.1"/>
    </source>
</evidence>
<proteinExistence type="predicted"/>
<reference evidence="10" key="1">
    <citation type="journal article" date="2012" name="Science">
        <title>Fermentation, hydrogen, and sulfur metabolism in multiple uncultivated bacterial phyla.</title>
        <authorList>
            <person name="Wrighton K.C."/>
            <person name="Thomas B.C."/>
            <person name="Sharon I."/>
            <person name="Miller C.S."/>
            <person name="Castelle C.J."/>
            <person name="VerBerkmoes N.C."/>
            <person name="Wilkins M.J."/>
            <person name="Hettich R.L."/>
            <person name="Lipton M.S."/>
            <person name="Williams K.H."/>
            <person name="Long P.E."/>
            <person name="Banfield J.F."/>
        </authorList>
    </citation>
    <scope>NUCLEOTIDE SEQUENCE [LARGE SCALE GENOMIC DNA]</scope>
</reference>
<dbReference type="InterPro" id="IPR003439">
    <property type="entry name" value="ABC_transporter-like_ATP-bd"/>
</dbReference>
<dbReference type="PANTHER" id="PTHR43394:SF1">
    <property type="entry name" value="ATP-BINDING CASSETTE SUB-FAMILY B MEMBER 10, MITOCHONDRIAL"/>
    <property type="match status" value="1"/>
</dbReference>
<dbReference type="Pfam" id="PF00664">
    <property type="entry name" value="ABC_membrane"/>
    <property type="match status" value="1"/>
</dbReference>
<dbReference type="InterPro" id="IPR036640">
    <property type="entry name" value="ABC1_TM_sf"/>
</dbReference>
<keyword evidence="4" id="KW-0547">Nucleotide-binding</keyword>
<dbReference type="AlphaFoldDB" id="K1X3L5"/>
<gene>
    <name evidence="10" type="ORF">ACD_80C00181G0011</name>
</gene>
<evidence type="ECO:0000256" key="1">
    <source>
        <dbReference type="ARBA" id="ARBA00004651"/>
    </source>
</evidence>
<name>K1X3L5_9BACT</name>
<dbReference type="InterPro" id="IPR003593">
    <property type="entry name" value="AAA+_ATPase"/>
</dbReference>
<dbReference type="InterPro" id="IPR027417">
    <property type="entry name" value="P-loop_NTPase"/>
</dbReference>
<evidence type="ECO:0000256" key="6">
    <source>
        <dbReference type="ARBA" id="ARBA00022989"/>
    </source>
</evidence>
<keyword evidence="3" id="KW-0812">Transmembrane</keyword>
<feature type="domain" description="ABC transmembrane type-1" evidence="9">
    <location>
        <begin position="34"/>
        <end position="322"/>
    </location>
</feature>
<dbReference type="FunFam" id="3.40.50.300:FF:000287">
    <property type="entry name" value="Multidrug ABC transporter ATP-binding protein"/>
    <property type="match status" value="1"/>
</dbReference>
<dbReference type="InterPro" id="IPR011527">
    <property type="entry name" value="ABC1_TM_dom"/>
</dbReference>
<evidence type="ECO:0000256" key="5">
    <source>
        <dbReference type="ARBA" id="ARBA00022840"/>
    </source>
</evidence>
<keyword evidence="6" id="KW-1133">Transmembrane helix</keyword>
<keyword evidence="7" id="KW-0472">Membrane</keyword>
<dbReference type="PROSITE" id="PS50893">
    <property type="entry name" value="ABC_TRANSPORTER_2"/>
    <property type="match status" value="1"/>
</dbReference>
<organism evidence="10">
    <name type="scientific">uncultured bacterium</name>
    <name type="common">gcode 4</name>
    <dbReference type="NCBI Taxonomy" id="1234023"/>
    <lineage>
        <taxon>Bacteria</taxon>
        <taxon>environmental samples</taxon>
    </lineage>
</organism>
<keyword evidence="5" id="KW-0067">ATP-binding</keyword>
<dbReference type="GO" id="GO:0016887">
    <property type="term" value="F:ATP hydrolysis activity"/>
    <property type="evidence" value="ECO:0007669"/>
    <property type="project" value="InterPro"/>
</dbReference>
<evidence type="ECO:0000259" key="9">
    <source>
        <dbReference type="PROSITE" id="PS50929"/>
    </source>
</evidence>
<protein>
    <recommendedName>
        <fullName evidence="11">ABC transporter ATP-binding protein</fullName>
    </recommendedName>
</protein>
<dbReference type="PROSITE" id="PS50929">
    <property type="entry name" value="ABC_TM1F"/>
    <property type="match status" value="1"/>
</dbReference>
<comment type="caution">
    <text evidence="10">The sequence shown here is derived from an EMBL/GenBank/DDBJ whole genome shotgun (WGS) entry which is preliminary data.</text>
</comment>
<dbReference type="PANTHER" id="PTHR43394">
    <property type="entry name" value="ATP-DEPENDENT PERMEASE MDL1, MITOCHONDRIAL"/>
    <property type="match status" value="1"/>
</dbReference>
<dbReference type="GO" id="GO:0005886">
    <property type="term" value="C:plasma membrane"/>
    <property type="evidence" value="ECO:0007669"/>
    <property type="project" value="UniProtKB-SubCell"/>
</dbReference>
<evidence type="ECO:0008006" key="11">
    <source>
        <dbReference type="Google" id="ProtNLM"/>
    </source>
</evidence>
<evidence type="ECO:0000259" key="8">
    <source>
        <dbReference type="PROSITE" id="PS50893"/>
    </source>
</evidence>
<dbReference type="SMART" id="SM00382">
    <property type="entry name" value="AAA"/>
    <property type="match status" value="1"/>
</dbReference>
<evidence type="ECO:0000256" key="2">
    <source>
        <dbReference type="ARBA" id="ARBA00022448"/>
    </source>
</evidence>
<dbReference type="InterPro" id="IPR017871">
    <property type="entry name" value="ABC_transporter-like_CS"/>
</dbReference>
<comment type="subcellular location">
    <subcellularLocation>
        <location evidence="1">Cell membrane</location>
        <topology evidence="1">Multi-pass membrane protein</topology>
    </subcellularLocation>
</comment>
<dbReference type="Gene3D" id="3.40.50.300">
    <property type="entry name" value="P-loop containing nucleotide triphosphate hydrolases"/>
    <property type="match status" value="1"/>
</dbReference>
<dbReference type="GO" id="GO:0015421">
    <property type="term" value="F:ABC-type oligopeptide transporter activity"/>
    <property type="evidence" value="ECO:0007669"/>
    <property type="project" value="TreeGrafter"/>
</dbReference>
<dbReference type="SUPFAM" id="SSF90123">
    <property type="entry name" value="ABC transporter transmembrane region"/>
    <property type="match status" value="1"/>
</dbReference>
<dbReference type="PROSITE" id="PS00211">
    <property type="entry name" value="ABC_TRANSPORTER_1"/>
    <property type="match status" value="1"/>
</dbReference>
<evidence type="ECO:0000256" key="7">
    <source>
        <dbReference type="ARBA" id="ARBA00023136"/>
    </source>
</evidence>
<accession>K1X3L5</accession>
<dbReference type="Pfam" id="PF00005">
    <property type="entry name" value="ABC_tran"/>
    <property type="match status" value="1"/>
</dbReference>
<feature type="domain" description="ABC transporter" evidence="8">
    <location>
        <begin position="355"/>
        <end position="589"/>
    </location>
</feature>